<evidence type="ECO:0000313" key="2">
    <source>
        <dbReference type="EMBL" id="MBW0483447.1"/>
    </source>
</evidence>
<evidence type="ECO:0000313" key="3">
    <source>
        <dbReference type="Proteomes" id="UP000765509"/>
    </source>
</evidence>
<evidence type="ECO:0000256" key="1">
    <source>
        <dbReference type="SAM" id="MobiDB-lite"/>
    </source>
</evidence>
<organism evidence="2 3">
    <name type="scientific">Austropuccinia psidii MF-1</name>
    <dbReference type="NCBI Taxonomy" id="1389203"/>
    <lineage>
        <taxon>Eukaryota</taxon>
        <taxon>Fungi</taxon>
        <taxon>Dikarya</taxon>
        <taxon>Basidiomycota</taxon>
        <taxon>Pucciniomycotina</taxon>
        <taxon>Pucciniomycetes</taxon>
        <taxon>Pucciniales</taxon>
        <taxon>Sphaerophragmiaceae</taxon>
        <taxon>Austropuccinia</taxon>
    </lineage>
</organism>
<feature type="region of interest" description="Disordered" evidence="1">
    <location>
        <begin position="1"/>
        <end position="22"/>
    </location>
</feature>
<reference evidence="2" key="1">
    <citation type="submission" date="2021-03" db="EMBL/GenBank/DDBJ databases">
        <title>Draft genome sequence of rust myrtle Austropuccinia psidii MF-1, a brazilian biotype.</title>
        <authorList>
            <person name="Quecine M.C."/>
            <person name="Pachon D.M.R."/>
            <person name="Bonatelli M.L."/>
            <person name="Correr F.H."/>
            <person name="Franceschini L.M."/>
            <person name="Leite T.F."/>
            <person name="Margarido G.R.A."/>
            <person name="Almeida C.A."/>
            <person name="Ferrarezi J.A."/>
            <person name="Labate C.A."/>
        </authorList>
    </citation>
    <scope>NUCLEOTIDE SEQUENCE</scope>
    <source>
        <strain evidence="2">MF-1</strain>
    </source>
</reference>
<dbReference type="AlphaFoldDB" id="A0A9Q3GXT1"/>
<sequence>MAKKYTRTQIGQEPDFDHFQSMASGNHQIPRAQVQKGFPSIQGKTSPSSIYPVPKDPGIVHIWYNIPLCTICAQKANVNVSGPNLSSQINHPFLRKIFQSFSLSIPGGYQKTIQGPQPAGPVGFGLLSHLRIIPRVISRGYQSFIQFSRHQVLQYSLDNSIGSYSLYSSNLYGFGPFGPIHIPLWEFGHTVQFSRWPDLC</sequence>
<dbReference type="EMBL" id="AVOT02007231">
    <property type="protein sequence ID" value="MBW0483447.1"/>
    <property type="molecule type" value="Genomic_DNA"/>
</dbReference>
<keyword evidence="3" id="KW-1185">Reference proteome</keyword>
<name>A0A9Q3GXT1_9BASI</name>
<proteinExistence type="predicted"/>
<accession>A0A9Q3GXT1</accession>
<protein>
    <submittedName>
        <fullName evidence="2">Uncharacterized protein</fullName>
    </submittedName>
</protein>
<gene>
    <name evidence="2" type="ORF">O181_023162</name>
</gene>
<dbReference type="Proteomes" id="UP000765509">
    <property type="component" value="Unassembled WGS sequence"/>
</dbReference>
<comment type="caution">
    <text evidence="2">The sequence shown here is derived from an EMBL/GenBank/DDBJ whole genome shotgun (WGS) entry which is preliminary data.</text>
</comment>